<proteinExistence type="predicted"/>
<keyword evidence="3" id="KW-1185">Reference proteome</keyword>
<dbReference type="Proteomes" id="UP001461498">
    <property type="component" value="Unassembled WGS sequence"/>
</dbReference>
<evidence type="ECO:0000313" key="3">
    <source>
        <dbReference type="Proteomes" id="UP001461498"/>
    </source>
</evidence>
<feature type="region of interest" description="Disordered" evidence="1">
    <location>
        <begin position="18"/>
        <end position="71"/>
    </location>
</feature>
<feature type="compositionally biased region" description="Pro residues" evidence="1">
    <location>
        <begin position="37"/>
        <end position="46"/>
    </location>
</feature>
<sequence>MDGGPVVSSPVVVTVDSGEFRVPQAPPLVTSSTCPPSMRPPPPPPPPKHHRNHHQQQQQQQLHHQEEPSSSMPDLGRIFYCYYFTYININKQIKTS</sequence>
<accession>A0AAW1CZB0</accession>
<evidence type="ECO:0000313" key="2">
    <source>
        <dbReference type="EMBL" id="KAK9504034.1"/>
    </source>
</evidence>
<reference evidence="2 3" key="1">
    <citation type="submission" date="2022-12" db="EMBL/GenBank/DDBJ databases">
        <title>Chromosome-level genome assembly of true bugs.</title>
        <authorList>
            <person name="Ma L."/>
            <person name="Li H."/>
        </authorList>
    </citation>
    <scope>NUCLEOTIDE SEQUENCE [LARGE SCALE GENOMIC DNA]</scope>
    <source>
        <strain evidence="2">Lab_2022b</strain>
    </source>
</reference>
<dbReference type="EMBL" id="JAPXFL010000007">
    <property type="protein sequence ID" value="KAK9504034.1"/>
    <property type="molecule type" value="Genomic_DNA"/>
</dbReference>
<evidence type="ECO:0000256" key="1">
    <source>
        <dbReference type="SAM" id="MobiDB-lite"/>
    </source>
</evidence>
<comment type="caution">
    <text evidence="2">The sequence shown here is derived from an EMBL/GenBank/DDBJ whole genome shotgun (WGS) entry which is preliminary data.</text>
</comment>
<protein>
    <submittedName>
        <fullName evidence="2">Uncharacterized protein</fullName>
    </submittedName>
</protein>
<gene>
    <name evidence="2" type="ORF">O3M35_010475</name>
</gene>
<dbReference type="AlphaFoldDB" id="A0AAW1CZB0"/>
<name>A0AAW1CZB0_9HEMI</name>
<organism evidence="2 3">
    <name type="scientific">Rhynocoris fuscipes</name>
    <dbReference type="NCBI Taxonomy" id="488301"/>
    <lineage>
        <taxon>Eukaryota</taxon>
        <taxon>Metazoa</taxon>
        <taxon>Ecdysozoa</taxon>
        <taxon>Arthropoda</taxon>
        <taxon>Hexapoda</taxon>
        <taxon>Insecta</taxon>
        <taxon>Pterygota</taxon>
        <taxon>Neoptera</taxon>
        <taxon>Paraneoptera</taxon>
        <taxon>Hemiptera</taxon>
        <taxon>Heteroptera</taxon>
        <taxon>Panheteroptera</taxon>
        <taxon>Cimicomorpha</taxon>
        <taxon>Reduviidae</taxon>
        <taxon>Harpactorinae</taxon>
        <taxon>Harpactorini</taxon>
        <taxon>Rhynocoris</taxon>
    </lineage>
</organism>